<reference evidence="2 5" key="2">
    <citation type="submission" date="2020-02" db="EMBL/GenBank/DDBJ databases">
        <title>WGS of Micromonospora spp. isolated from hot spring.</title>
        <authorList>
            <person name="Thawai C."/>
        </authorList>
    </citation>
    <scope>NUCLEOTIDE SEQUENCE [LARGE SCALE GENOMIC DNA]</scope>
    <source>
        <strain evidence="2 5">TMS7</strain>
    </source>
</reference>
<reference evidence="3 4" key="1">
    <citation type="submission" date="2019-10" db="EMBL/GenBank/DDBJ databases">
        <title>Genome Sequence of Micromonospora terminaliae DSM 101760.</title>
        <authorList>
            <person name="Guo L."/>
        </authorList>
    </citation>
    <scope>NUCLEOTIDE SEQUENCE [LARGE SCALE GENOMIC DNA]</scope>
    <source>
        <strain evidence="3 4">DSM 101760</strain>
    </source>
</reference>
<evidence type="ECO:0000256" key="1">
    <source>
        <dbReference type="SAM" id="Phobius"/>
    </source>
</evidence>
<dbReference type="EMBL" id="CP045309">
    <property type="protein sequence ID" value="QGL50461.1"/>
    <property type="molecule type" value="Genomic_DNA"/>
</dbReference>
<keyword evidence="1" id="KW-0472">Membrane</keyword>
<dbReference type="PROSITE" id="PS00086">
    <property type="entry name" value="CYTOCHROME_P450"/>
    <property type="match status" value="1"/>
</dbReference>
<evidence type="ECO:0000313" key="3">
    <source>
        <dbReference type="EMBL" id="QGL50461.1"/>
    </source>
</evidence>
<proteinExistence type="predicted"/>
<evidence type="ECO:0000313" key="4">
    <source>
        <dbReference type="Proteomes" id="UP000402241"/>
    </source>
</evidence>
<name>A0AAJ2ZA54_9ACTN</name>
<organism evidence="2 5">
    <name type="scientific">Micromonospora terminaliae</name>
    <dbReference type="NCBI Taxonomy" id="1914461"/>
    <lineage>
        <taxon>Bacteria</taxon>
        <taxon>Bacillati</taxon>
        <taxon>Actinomycetota</taxon>
        <taxon>Actinomycetes</taxon>
        <taxon>Micromonosporales</taxon>
        <taxon>Micromonosporaceae</taxon>
        <taxon>Micromonospora</taxon>
    </lineage>
</organism>
<feature type="transmembrane region" description="Helical" evidence="1">
    <location>
        <begin position="116"/>
        <end position="138"/>
    </location>
</feature>
<dbReference type="AlphaFoldDB" id="A0AAJ2ZA54"/>
<protein>
    <submittedName>
        <fullName evidence="2">Uncharacterized protein</fullName>
    </submittedName>
</protein>
<keyword evidence="1" id="KW-1133">Transmembrane helix</keyword>
<dbReference type="InterPro" id="IPR017972">
    <property type="entry name" value="Cyt_P450_CS"/>
</dbReference>
<sequence>MTTIGYRTMTVVGLPEQVANVLRNHHNAGTLISLSAPRPVSPTDPRIRVNVRLVDTTTPATAPGRVASLGTHITTRVHHTQRRRIRRRIAIAATVTAAAAALVAAVAYLIGHLVAFLADHAAIIAGFLAIAALILAALRSAFGSGKRHCPGC</sequence>
<dbReference type="Proteomes" id="UP000402241">
    <property type="component" value="Chromosome"/>
</dbReference>
<evidence type="ECO:0000313" key="5">
    <source>
        <dbReference type="Proteomes" id="UP000477779"/>
    </source>
</evidence>
<dbReference type="Proteomes" id="UP000477779">
    <property type="component" value="Unassembled WGS sequence"/>
</dbReference>
<dbReference type="GO" id="GO:0016705">
    <property type="term" value="F:oxidoreductase activity, acting on paired donors, with incorporation or reduction of molecular oxygen"/>
    <property type="evidence" value="ECO:0007669"/>
    <property type="project" value="InterPro"/>
</dbReference>
<gene>
    <name evidence="2" type="ORF">G3561_01710</name>
    <name evidence="3" type="ORF">GCE86_27640</name>
</gene>
<evidence type="ECO:0000313" key="2">
    <source>
        <dbReference type="EMBL" id="NES26275.1"/>
    </source>
</evidence>
<dbReference type="GO" id="GO:0005506">
    <property type="term" value="F:iron ion binding"/>
    <property type="evidence" value="ECO:0007669"/>
    <property type="project" value="InterPro"/>
</dbReference>
<dbReference type="EMBL" id="JAAHBZ010000001">
    <property type="protein sequence ID" value="NES26275.1"/>
    <property type="molecule type" value="Genomic_DNA"/>
</dbReference>
<accession>A0AAJ2ZA54</accession>
<keyword evidence="1" id="KW-0812">Transmembrane</keyword>
<feature type="transmembrane region" description="Helical" evidence="1">
    <location>
        <begin position="89"/>
        <end position="110"/>
    </location>
</feature>
<dbReference type="RefSeq" id="WP_154229606.1">
    <property type="nucleotide sequence ID" value="NZ_CP045309.1"/>
</dbReference>
<keyword evidence="4" id="KW-1185">Reference proteome</keyword>